<dbReference type="Gene3D" id="3.40.50.1820">
    <property type="entry name" value="alpha/beta hydrolase"/>
    <property type="match status" value="1"/>
</dbReference>
<feature type="domain" description="AB hydrolase-1" evidence="2">
    <location>
        <begin position="32"/>
        <end position="161"/>
    </location>
</feature>
<dbReference type="KEGG" id="gyu:FE374_00210"/>
<reference evidence="3 4" key="1">
    <citation type="submission" date="2019-05" db="EMBL/GenBank/DDBJ databases">
        <title>Georgenia *** sp. nov., and Georgenia *** sp. nov., isolated from the intestinal contents of plateau pika (Ochotona curzoniae) in the Qinghai-Tibet plateau of China.</title>
        <authorList>
            <person name="Tian Z."/>
        </authorList>
    </citation>
    <scope>NUCLEOTIDE SEQUENCE [LARGE SCALE GENOMIC DNA]</scope>
    <source>
        <strain evidence="3 4">Z443</strain>
    </source>
</reference>
<evidence type="ECO:0000259" key="2">
    <source>
        <dbReference type="Pfam" id="PF00561"/>
    </source>
</evidence>
<evidence type="ECO:0000313" key="4">
    <source>
        <dbReference type="Proteomes" id="UP000314616"/>
    </source>
</evidence>
<dbReference type="PANTHER" id="PTHR43433:SF10">
    <property type="entry name" value="AB HYDROLASE-1 DOMAIN-CONTAINING PROTEIN"/>
    <property type="match status" value="1"/>
</dbReference>
<evidence type="ECO:0000313" key="3">
    <source>
        <dbReference type="EMBL" id="QDC23265.1"/>
    </source>
</evidence>
<dbReference type="InterPro" id="IPR029058">
    <property type="entry name" value="AB_hydrolase_fold"/>
</dbReference>
<feature type="compositionally biased region" description="Pro residues" evidence="1">
    <location>
        <begin position="1"/>
        <end position="12"/>
    </location>
</feature>
<feature type="region of interest" description="Disordered" evidence="1">
    <location>
        <begin position="1"/>
        <end position="24"/>
    </location>
</feature>
<dbReference type="InterPro" id="IPR050471">
    <property type="entry name" value="AB_hydrolase"/>
</dbReference>
<dbReference type="PANTHER" id="PTHR43433">
    <property type="entry name" value="HYDROLASE, ALPHA/BETA FOLD FAMILY PROTEIN"/>
    <property type="match status" value="1"/>
</dbReference>
<organism evidence="3 4">
    <name type="scientific">Georgenia yuyongxinii</name>
    <dbReference type="NCBI Taxonomy" id="2589797"/>
    <lineage>
        <taxon>Bacteria</taxon>
        <taxon>Bacillati</taxon>
        <taxon>Actinomycetota</taxon>
        <taxon>Actinomycetes</taxon>
        <taxon>Micrococcales</taxon>
        <taxon>Bogoriellaceae</taxon>
        <taxon>Georgenia</taxon>
    </lineage>
</organism>
<dbReference type="InterPro" id="IPR000073">
    <property type="entry name" value="AB_hydrolase_1"/>
</dbReference>
<dbReference type="Proteomes" id="UP000314616">
    <property type="component" value="Chromosome"/>
</dbReference>
<proteinExistence type="predicted"/>
<dbReference type="SUPFAM" id="SSF53474">
    <property type="entry name" value="alpha/beta-Hydrolases"/>
    <property type="match status" value="1"/>
</dbReference>
<dbReference type="Pfam" id="PF00561">
    <property type="entry name" value="Abhydrolase_1"/>
    <property type="match status" value="1"/>
</dbReference>
<dbReference type="GO" id="GO:0016787">
    <property type="term" value="F:hydrolase activity"/>
    <property type="evidence" value="ECO:0007669"/>
    <property type="project" value="UniProtKB-KW"/>
</dbReference>
<dbReference type="AlphaFoldDB" id="A0A5B8C235"/>
<accession>A0A5B8C235</accession>
<dbReference type="EMBL" id="CP040915">
    <property type="protein sequence ID" value="QDC23265.1"/>
    <property type="molecule type" value="Genomic_DNA"/>
</dbReference>
<name>A0A5B8C235_9MICO</name>
<evidence type="ECO:0000256" key="1">
    <source>
        <dbReference type="SAM" id="MobiDB-lite"/>
    </source>
</evidence>
<protein>
    <submittedName>
        <fullName evidence="3">Alpha/beta hydrolase</fullName>
    </submittedName>
</protein>
<gene>
    <name evidence="3" type="ORF">FE374_00210</name>
</gene>
<keyword evidence="3" id="KW-0378">Hydrolase</keyword>
<dbReference type="OrthoDB" id="9800988at2"/>
<sequence>MERPVPTPPPRLAPASQGRSVAYDVHGDPTGPAVLYLHGVPSSRLEVHLFGLPAAAETVGVRLVALDRAGIGQSSPRRQGSLSSAATDVAAVADHLELDSFGLLGYSAGAPSALATATMLCERARALTIVSGIGPGDRPDLADEQSPDVARMFTLARKAPALLSAGLRFMRYGTRNPARLVTAVAKSAPAPDARVLARPGADAEFAAFLAEAFAQGVAGVRDDFRLAAGPWPFDLADLAMPVRLWHGEVDRNAPVAGARWLAGQLADAQLRTSDDGHASLIATHGQAILADLVAASAGNVPAQP</sequence>